<gene>
    <name evidence="2" type="ORF">CCMP2556_LOCUS54790</name>
    <name evidence="3" type="ORF">CCMP2556_LOCUS54810</name>
</gene>
<evidence type="ECO:0000313" key="4">
    <source>
        <dbReference type="Proteomes" id="UP001642484"/>
    </source>
</evidence>
<feature type="region of interest" description="Disordered" evidence="1">
    <location>
        <begin position="63"/>
        <end position="93"/>
    </location>
</feature>
<dbReference type="EMBL" id="CAXAMN010028717">
    <property type="protein sequence ID" value="CAK9117491.1"/>
    <property type="molecule type" value="Genomic_DNA"/>
</dbReference>
<proteinExistence type="predicted"/>
<comment type="caution">
    <text evidence="3">The sequence shown here is derived from an EMBL/GenBank/DDBJ whole genome shotgun (WGS) entry which is preliminary data.</text>
</comment>
<sequence>MKGKSTVQDNTLSCYELGRVQDDNGGFEFIGNAFKITGAVGDIDDLKKVFSISSELLSETTVKAEKDGDSMGLEAHPRASGQESPRTGDLSEFHPRLKAGTKIEAVEVWYEDKEYEKAEKATAFNWWNVNPIFCLRHKYGLLEEKVPERRTTLWRAGKSHLQLGAPGSRTVDRGGRYTGPDRAATASEKRDLAARQIQRALRRREQAKTGRCISVVALSGEVIYEAELREDLSIYQLKGEIANAKGLRRGQVQLSTDRKLEEHVKLKDVPEEDHRNLKPRPLVLTFTRVQDVSEIQSNATRRIAGAWFRHRRG</sequence>
<dbReference type="Proteomes" id="UP001642484">
    <property type="component" value="Unassembled WGS sequence"/>
</dbReference>
<name>A0ABP0SYI5_9DINO</name>
<evidence type="ECO:0000313" key="3">
    <source>
        <dbReference type="EMBL" id="CAK9117491.1"/>
    </source>
</evidence>
<organism evidence="3 4">
    <name type="scientific">Durusdinium trenchii</name>
    <dbReference type="NCBI Taxonomy" id="1381693"/>
    <lineage>
        <taxon>Eukaryota</taxon>
        <taxon>Sar</taxon>
        <taxon>Alveolata</taxon>
        <taxon>Dinophyceae</taxon>
        <taxon>Suessiales</taxon>
        <taxon>Symbiodiniaceae</taxon>
        <taxon>Durusdinium</taxon>
    </lineage>
</organism>
<evidence type="ECO:0000256" key="1">
    <source>
        <dbReference type="SAM" id="MobiDB-lite"/>
    </source>
</evidence>
<accession>A0ABP0SYI5</accession>
<protein>
    <submittedName>
        <fullName evidence="3">Uncharacterized protein</fullName>
    </submittedName>
</protein>
<reference evidence="3 4" key="1">
    <citation type="submission" date="2024-02" db="EMBL/GenBank/DDBJ databases">
        <authorList>
            <person name="Chen Y."/>
            <person name="Shah S."/>
            <person name="Dougan E. K."/>
            <person name="Thang M."/>
            <person name="Chan C."/>
        </authorList>
    </citation>
    <scope>NUCLEOTIDE SEQUENCE [LARGE SCALE GENOMIC DNA]</scope>
</reference>
<keyword evidence="4" id="KW-1185">Reference proteome</keyword>
<dbReference type="EMBL" id="CAXAMN010028706">
    <property type="protein sequence ID" value="CAK9117471.1"/>
    <property type="molecule type" value="Genomic_DNA"/>
</dbReference>
<evidence type="ECO:0000313" key="2">
    <source>
        <dbReference type="EMBL" id="CAK9117471.1"/>
    </source>
</evidence>